<dbReference type="RefSeq" id="WP_110396681.1">
    <property type="nucleotide sequence ID" value="NZ_JBHUHB010000001.1"/>
</dbReference>
<feature type="domain" description="Cell envelope-related transcriptional attenuator" evidence="13">
    <location>
        <begin position="83"/>
        <end position="226"/>
    </location>
</feature>
<dbReference type="Proteomes" id="UP000247978">
    <property type="component" value="Unassembled WGS sequence"/>
</dbReference>
<comment type="similarity">
    <text evidence="2">Belongs to the LytR/CpsA/Psr (LCP) family.</text>
</comment>
<accession>A0A2V3VSY1</accession>
<dbReference type="Gene3D" id="3.40.630.190">
    <property type="entry name" value="LCP protein"/>
    <property type="match status" value="1"/>
</dbReference>
<dbReference type="GO" id="GO:0071555">
    <property type="term" value="P:cell wall organization"/>
    <property type="evidence" value="ECO:0007669"/>
    <property type="project" value="UniProtKB-KW"/>
</dbReference>
<evidence type="ECO:0000256" key="3">
    <source>
        <dbReference type="ARBA" id="ARBA00022475"/>
    </source>
</evidence>
<keyword evidence="4 12" id="KW-0812">Transmembrane</keyword>
<dbReference type="Pfam" id="PF03816">
    <property type="entry name" value="LytR_cpsA_psr"/>
    <property type="match status" value="1"/>
</dbReference>
<evidence type="ECO:0000256" key="8">
    <source>
        <dbReference type="ARBA" id="ARBA00023136"/>
    </source>
</evidence>
<keyword evidence="3" id="KW-1003">Cell membrane</keyword>
<keyword evidence="9" id="KW-0804">Transcription</keyword>
<comment type="function">
    <text evidence="10">Involved in SarA attenuation. Affects resistance to oxacillin and teicoplanin, as well as the synthesis of virulence factors.</text>
</comment>
<keyword evidence="7" id="KW-0805">Transcription regulation</keyword>
<evidence type="ECO:0000313" key="15">
    <source>
        <dbReference type="Proteomes" id="UP000247978"/>
    </source>
</evidence>
<reference evidence="14 15" key="1">
    <citation type="submission" date="2018-05" db="EMBL/GenBank/DDBJ databases">
        <title>Genomic Encyclopedia of Type Strains, Phase IV (KMG-IV): sequencing the most valuable type-strain genomes for metagenomic binning, comparative biology and taxonomic classification.</title>
        <authorList>
            <person name="Goeker M."/>
        </authorList>
    </citation>
    <scope>NUCLEOTIDE SEQUENCE [LARGE SCALE GENOMIC DNA]</scope>
    <source>
        <strain evidence="14 15">DSM 28556</strain>
    </source>
</reference>
<evidence type="ECO:0000256" key="7">
    <source>
        <dbReference type="ARBA" id="ARBA00023015"/>
    </source>
</evidence>
<evidence type="ECO:0000256" key="2">
    <source>
        <dbReference type="ARBA" id="ARBA00006068"/>
    </source>
</evidence>
<comment type="caution">
    <text evidence="14">The sequence shown here is derived from an EMBL/GenBank/DDBJ whole genome shotgun (WGS) entry which is preliminary data.</text>
</comment>
<dbReference type="NCBIfam" id="TIGR00350">
    <property type="entry name" value="lytR_cpsA_psr"/>
    <property type="match status" value="1"/>
</dbReference>
<evidence type="ECO:0000256" key="1">
    <source>
        <dbReference type="ARBA" id="ARBA00004401"/>
    </source>
</evidence>
<keyword evidence="5" id="KW-0735">Signal-anchor</keyword>
<keyword evidence="15" id="KW-1185">Reference proteome</keyword>
<dbReference type="PANTHER" id="PTHR33392">
    <property type="entry name" value="POLYISOPRENYL-TEICHOIC ACID--PEPTIDOGLYCAN TEICHOIC ACID TRANSFERASE TAGU"/>
    <property type="match status" value="1"/>
</dbReference>
<keyword evidence="8 12" id="KW-0472">Membrane</keyword>
<sequence length="316" mass="35876">MTNNQQKSRKRTLVKRLLISVVFFISIIVAYSIYQYNDGLSNAREVYEKDENDFDSFEGEEIQFGEMKVLLIGNDAREGEQGRSDTLMIAYYNQHTNQIKLASLMRDMYVEIPEYGMQKLNAAFAFGGPELVRKTIKHNFDIDVNYYAVVDFSGFTEIVDLIAPKGIEVDIPEEMSTGIGMTLHPGKQTLSGEEVLGYVRFRKDNQGDFGRVERQQEVLSKIKDEALSVENIIHLPKIIGTADPYIDTNVDKQTLLSIAKGLVSTDSHEIKTLRIPLDDSYTDEHVDVGAVLSVDLEENKQKLKHFFFEESSVAHD</sequence>
<evidence type="ECO:0000256" key="5">
    <source>
        <dbReference type="ARBA" id="ARBA00022968"/>
    </source>
</evidence>
<dbReference type="InterPro" id="IPR004474">
    <property type="entry name" value="LytR_CpsA_psr"/>
</dbReference>
<keyword evidence="6 12" id="KW-1133">Transmembrane helix</keyword>
<evidence type="ECO:0000256" key="10">
    <source>
        <dbReference type="ARBA" id="ARBA00037178"/>
    </source>
</evidence>
<evidence type="ECO:0000259" key="13">
    <source>
        <dbReference type="Pfam" id="PF03816"/>
    </source>
</evidence>
<comment type="subcellular location">
    <subcellularLocation>
        <location evidence="1">Cell membrane</location>
        <topology evidence="1">Single-pass type II membrane protein</topology>
    </subcellularLocation>
</comment>
<dbReference type="AlphaFoldDB" id="A0A2V3VSY1"/>
<evidence type="ECO:0000256" key="6">
    <source>
        <dbReference type="ARBA" id="ARBA00022989"/>
    </source>
</evidence>
<organism evidence="14 15">
    <name type="scientific">Pseudogracilibacillus auburnensis</name>
    <dbReference type="NCBI Taxonomy" id="1494959"/>
    <lineage>
        <taxon>Bacteria</taxon>
        <taxon>Bacillati</taxon>
        <taxon>Bacillota</taxon>
        <taxon>Bacilli</taxon>
        <taxon>Bacillales</taxon>
        <taxon>Bacillaceae</taxon>
        <taxon>Pseudogracilibacillus</taxon>
    </lineage>
</organism>
<proteinExistence type="inferred from homology"/>
<evidence type="ECO:0000256" key="12">
    <source>
        <dbReference type="SAM" id="Phobius"/>
    </source>
</evidence>
<dbReference type="PANTHER" id="PTHR33392:SF8">
    <property type="entry name" value="REGULATORY PROTEIN MSRR"/>
    <property type="match status" value="1"/>
</dbReference>
<evidence type="ECO:0000256" key="4">
    <source>
        <dbReference type="ARBA" id="ARBA00022692"/>
    </source>
</evidence>
<evidence type="ECO:0000256" key="11">
    <source>
        <dbReference type="ARBA" id="ARBA00040752"/>
    </source>
</evidence>
<dbReference type="GO" id="GO:0005886">
    <property type="term" value="C:plasma membrane"/>
    <property type="evidence" value="ECO:0007669"/>
    <property type="project" value="UniProtKB-SubCell"/>
</dbReference>
<evidence type="ECO:0000256" key="9">
    <source>
        <dbReference type="ARBA" id="ARBA00023163"/>
    </source>
</evidence>
<protein>
    <recommendedName>
        <fullName evidence="11">Regulatory protein MsrR</fullName>
    </recommendedName>
</protein>
<name>A0A2V3VSY1_9BACI</name>
<gene>
    <name evidence="14" type="ORF">DFR56_114103</name>
</gene>
<dbReference type="OrthoDB" id="27330at2"/>
<evidence type="ECO:0000313" key="14">
    <source>
        <dbReference type="EMBL" id="PXW83818.1"/>
    </source>
</evidence>
<dbReference type="EMBL" id="QJJQ01000014">
    <property type="protein sequence ID" value="PXW83818.1"/>
    <property type="molecule type" value="Genomic_DNA"/>
</dbReference>
<dbReference type="InterPro" id="IPR050922">
    <property type="entry name" value="LytR/CpsA/Psr_CW_biosynth"/>
</dbReference>
<feature type="transmembrane region" description="Helical" evidence="12">
    <location>
        <begin position="12"/>
        <end position="34"/>
    </location>
</feature>